<evidence type="ECO:0000256" key="2">
    <source>
        <dbReference type="SAM" id="Phobius"/>
    </source>
</evidence>
<organism evidence="4">
    <name type="scientific">Tanacetum cinerariifolium</name>
    <name type="common">Dalmatian daisy</name>
    <name type="synonym">Chrysanthemum cinerariifolium</name>
    <dbReference type="NCBI Taxonomy" id="118510"/>
    <lineage>
        <taxon>Eukaryota</taxon>
        <taxon>Viridiplantae</taxon>
        <taxon>Streptophyta</taxon>
        <taxon>Embryophyta</taxon>
        <taxon>Tracheophyta</taxon>
        <taxon>Spermatophyta</taxon>
        <taxon>Magnoliopsida</taxon>
        <taxon>eudicotyledons</taxon>
        <taxon>Gunneridae</taxon>
        <taxon>Pentapetalae</taxon>
        <taxon>asterids</taxon>
        <taxon>campanulids</taxon>
        <taxon>Asterales</taxon>
        <taxon>Asteraceae</taxon>
        <taxon>Asteroideae</taxon>
        <taxon>Anthemideae</taxon>
        <taxon>Anthemidinae</taxon>
        <taxon>Tanacetum</taxon>
    </lineage>
</organism>
<protein>
    <recommendedName>
        <fullName evidence="3">GAG-pre-integrase domain-containing protein</fullName>
    </recommendedName>
</protein>
<comment type="caution">
    <text evidence="4">The sequence shown here is derived from an EMBL/GenBank/DDBJ whole genome shotgun (WGS) entry which is preliminary data.</text>
</comment>
<proteinExistence type="predicted"/>
<reference evidence="4" key="1">
    <citation type="journal article" date="2019" name="Sci. Rep.">
        <title>Draft genome of Tanacetum cinerariifolium, the natural source of mosquito coil.</title>
        <authorList>
            <person name="Yamashiro T."/>
            <person name="Shiraishi A."/>
            <person name="Satake H."/>
            <person name="Nakayama K."/>
        </authorList>
    </citation>
    <scope>NUCLEOTIDE SEQUENCE</scope>
</reference>
<dbReference type="Pfam" id="PF14223">
    <property type="entry name" value="Retrotran_gag_2"/>
    <property type="match status" value="1"/>
</dbReference>
<dbReference type="InterPro" id="IPR039537">
    <property type="entry name" value="Retrotran_Ty1/copia-like"/>
</dbReference>
<evidence type="ECO:0000256" key="1">
    <source>
        <dbReference type="SAM" id="MobiDB-lite"/>
    </source>
</evidence>
<keyword evidence="2" id="KW-0812">Transmembrane</keyword>
<feature type="transmembrane region" description="Helical" evidence="2">
    <location>
        <begin position="1260"/>
        <end position="1281"/>
    </location>
</feature>
<feature type="transmembrane region" description="Helical" evidence="2">
    <location>
        <begin position="1163"/>
        <end position="1188"/>
    </location>
</feature>
<feature type="domain" description="GAG-pre-integrase" evidence="3">
    <location>
        <begin position="811"/>
        <end position="883"/>
    </location>
</feature>
<name>A0A6L2K4T9_TANCI</name>
<sequence length="1582" mass="178243">MSSSIISIKEKEHEGSILFGLPSSRQQKFLVLRFVFDVKEQQGIDWVKVLEFFDFLGPRQGVEDLRELLHKGAQKDRKAEVFQVSNDDTTVAQRRLEDKQSEEKTNTDCIIKEKEKVHYGVDVGAVIMKIKVLGQEGAKGNDAEMYREDNNEAAFVAGLKEDMDIRSDVYVLSNGCRKSSDDNHDYYWKCKANIWVTKGLLVKAKGNILGLEIFKDQSDNTLRVSQSKIHNKKFVHNLLKGYSTLSLEDSLSGDSNVEKNTNVQVFVDFNYAMGRSITVMSRSITGYGLMKLRCAGSLKTNLQHMEALSTTKAGYMTFTEAWKKEIWLKEVLTESGYELRLVAGSRLQKFLVLRFVFDIKEQQGIDWVKVLEFFDFLGPRQGVEDLRELLHKGAQRDREADVFQVSNDDTAVAQRRLEDKQSEGNTNTNCMIKEKDKAGLKEDMDIRSDVYVLSNDCRKSSDDNHDYYWKYAPTKGNILGLEIFRDQSDNTLRVSQSKIHNKKFIHNLLKGYSTLSLEDSLSGDCDVEKNHMEALSTTKAGYMTFTEAWKKEIWLKGLLTESGYELRLVAGIATGALVKGCSRSEVPAQVWLLPKAREASSDIDSLRSASFRTRNRHIAPAHTARTNKEYKQRLWKVKNTRYNVELRSMFAKQAGVKRFDLIQTFHACKQEEGKSVGSYVLKMKGNADQLERLGYVLPQDLSVGLIFNGLTIDFAGFVRNYNMHNKGKTIDELHALLIEYEKGLPKKAATPQVMVIQGGKIQKANKKSLKAKGKAHHLVENGFVQRLTNYEISVSKNDVLYFNVISSNDIYEIDMSNLVPNINSIYNVINKRVKHNLDSTYLWHCLLSHISKKRIEKIQHDGLLKSTDDESFDQCESCLSGKMTRKSFSRRLKRETDLLGLIHTDVYEPLRHVSRHGASYFITFMDYYNHYGYIYFLKHKHEVFETFKVFKNEVENQLGKTIKALRSYRGEINLLSFIQTVDLTKVRIGERQRDEDEPKLLETIVGRIVSLLPAAPDRSSGELDASVDKLFDEGGSGEQAEQGVGIQLVSGGEEFVAKDEVSLQPRQKKRKTVVLVLNAEVRGDPIPTLPFVTSSVSATPEREGEGHTDSVTRLNLRTIGAPPSVPVLIAATTVTPTAGPAMVKEKIVKPSLFSVNLPQLELILPWVVLRIFLAVISSLVVSALLSALTRIFRRYEFSPPKFFASIHGMEHDQLFTEFNVGAAQQMSLSADESEVLEAIRLHAKAFKFEAIERSLQGARLCIWGFAFLSLLLTYLCIFARLHVHELEDAQLKFVNDKFDKLYTDFVEMALHLEERFYPHLLTTIAGHMWLLTYGMELAVAKYLNSSEYLSALGTAIDKAIEKGMQDGLAAGITHGKEGRFLADVTAYNPFAAVDYVFALPQLQSVNFSLLTELKLNKDSSVETLMNILHLEETVAERLGLNETQPHVDKLMVPIHHSPDQTVIGATALSLSLNVSHAHVQKIRENITNYRSTLRDVFIPLAEPFSAMALKSRGGTSDTVPVTDDTTTTLYMVVASTSTARPISIDDYKVAGTDDQATADGNVTDKDANPCPNVDGVELNVPE</sequence>
<dbReference type="InterPro" id="IPR025724">
    <property type="entry name" value="GAG-pre-integrase_dom"/>
</dbReference>
<keyword evidence="2" id="KW-1133">Transmembrane helix</keyword>
<dbReference type="PANTHER" id="PTHR42648">
    <property type="entry name" value="TRANSPOSASE, PUTATIVE-RELATED"/>
    <property type="match status" value="1"/>
</dbReference>
<dbReference type="PANTHER" id="PTHR42648:SF27">
    <property type="entry name" value="RNA-DIRECTED DNA POLYMERASE"/>
    <property type="match status" value="1"/>
</dbReference>
<dbReference type="SUPFAM" id="SSF53098">
    <property type="entry name" value="Ribonuclease H-like"/>
    <property type="match status" value="1"/>
</dbReference>
<accession>A0A6L2K4T9</accession>
<dbReference type="InterPro" id="IPR012337">
    <property type="entry name" value="RNaseH-like_sf"/>
</dbReference>
<keyword evidence="2" id="KW-0472">Membrane</keyword>
<evidence type="ECO:0000313" key="4">
    <source>
        <dbReference type="EMBL" id="GEU44353.1"/>
    </source>
</evidence>
<gene>
    <name evidence="4" type="ORF">Tci_016331</name>
</gene>
<dbReference type="Pfam" id="PF13976">
    <property type="entry name" value="gag_pre-integrs"/>
    <property type="match status" value="1"/>
</dbReference>
<evidence type="ECO:0000259" key="3">
    <source>
        <dbReference type="Pfam" id="PF13976"/>
    </source>
</evidence>
<dbReference type="EMBL" id="BKCJ010001835">
    <property type="protein sequence ID" value="GEU44353.1"/>
    <property type="molecule type" value="Genomic_DNA"/>
</dbReference>
<feature type="region of interest" description="Disordered" evidence="1">
    <location>
        <begin position="1554"/>
        <end position="1582"/>
    </location>
</feature>